<dbReference type="InterPro" id="IPR053197">
    <property type="entry name" value="F-box_SCFL_complex_component"/>
</dbReference>
<proteinExistence type="predicted"/>
<dbReference type="InterPro" id="IPR053781">
    <property type="entry name" value="F-box_AtFBL13-like"/>
</dbReference>
<evidence type="ECO:0000313" key="1">
    <source>
        <dbReference type="EnsemblPlants" id="EMT07594"/>
    </source>
</evidence>
<dbReference type="InterPro" id="IPR032675">
    <property type="entry name" value="LRR_dom_sf"/>
</dbReference>
<reference evidence="1" key="1">
    <citation type="submission" date="2015-06" db="UniProtKB">
        <authorList>
            <consortium name="EnsemblPlants"/>
        </authorList>
    </citation>
    <scope>IDENTIFICATION</scope>
</reference>
<dbReference type="SUPFAM" id="SSF81383">
    <property type="entry name" value="F-box domain"/>
    <property type="match status" value="1"/>
</dbReference>
<dbReference type="Gene3D" id="3.80.10.10">
    <property type="entry name" value="Ribonuclease Inhibitor"/>
    <property type="match status" value="1"/>
</dbReference>
<name>M8BLC4_AEGTA</name>
<accession>M8BLC4</accession>
<organism evidence="1">
    <name type="scientific">Aegilops tauschii</name>
    <name type="common">Tausch's goatgrass</name>
    <name type="synonym">Aegilops squarrosa</name>
    <dbReference type="NCBI Taxonomy" id="37682"/>
    <lineage>
        <taxon>Eukaryota</taxon>
        <taxon>Viridiplantae</taxon>
        <taxon>Streptophyta</taxon>
        <taxon>Embryophyta</taxon>
        <taxon>Tracheophyta</taxon>
        <taxon>Spermatophyta</taxon>
        <taxon>Magnoliopsida</taxon>
        <taxon>Liliopsida</taxon>
        <taxon>Poales</taxon>
        <taxon>Poaceae</taxon>
        <taxon>BOP clade</taxon>
        <taxon>Pooideae</taxon>
        <taxon>Triticodae</taxon>
        <taxon>Triticeae</taxon>
        <taxon>Triticinae</taxon>
        <taxon>Aegilops</taxon>
    </lineage>
</organism>
<dbReference type="PANTHER" id="PTHR34223">
    <property type="entry name" value="OS11G0201299 PROTEIN"/>
    <property type="match status" value="1"/>
</dbReference>
<dbReference type="InterPro" id="IPR036047">
    <property type="entry name" value="F-box-like_dom_sf"/>
</dbReference>
<dbReference type="CDD" id="cd22160">
    <property type="entry name" value="F-box_AtFBL13-like"/>
    <property type="match status" value="1"/>
</dbReference>
<dbReference type="SUPFAM" id="SSF52047">
    <property type="entry name" value="RNI-like"/>
    <property type="match status" value="1"/>
</dbReference>
<dbReference type="InterPro" id="IPR001810">
    <property type="entry name" value="F-box_dom"/>
</dbReference>
<dbReference type="AlphaFoldDB" id="M8BLC4"/>
<dbReference type="EnsemblPlants" id="EMT07594">
    <property type="protein sequence ID" value="EMT07594"/>
    <property type="gene ID" value="F775_03803"/>
</dbReference>
<dbReference type="PANTHER" id="PTHR34223:SF89">
    <property type="entry name" value="F-BOX DOMAIN-CONTAINING PROTEIN"/>
    <property type="match status" value="1"/>
</dbReference>
<protein>
    <submittedName>
        <fullName evidence="1">Uncharacterized protein</fullName>
    </submittedName>
</protein>
<dbReference type="PROSITE" id="PS50181">
    <property type="entry name" value="FBOX"/>
    <property type="match status" value="1"/>
</dbReference>
<dbReference type="Pfam" id="PF00646">
    <property type="entry name" value="F-box"/>
    <property type="match status" value="1"/>
</dbReference>
<sequence length="379" mass="42628">MPRNRTFGGTVAPGCRGPDRLGALPDEVLQHVLSFLPSREAVRTCVLARHWSHQWKSVPALRITGVDSFKGAGHLNHFVHYLIVLRNRTPLHALSDHDPDNLDPEHEHVENVVLETPISSPHLMTLDLDGVIFSSKYSLDFSSCPNLETVKMHRCCFLILRSRCDGPINISSQSVRYLSITDYDFRRYDKKAALITVPNLVYLELASGRGKVPTFECTPSLLGASIKLDDKDGSLLLGRLSDTTNLELMAKYQASAAFMKDLKRCTTFSKLKTLSLNDWCVEPDFGPLLYFLKRSPSLEKLSLRLSKPHKYAGETDGSYDLTEPFLASRHIRVVKINCWAKDERAHKISKVLCSYGVSAEKINIKERIRSSHGSYSDSE</sequence>